<reference evidence="1 2" key="1">
    <citation type="submission" date="2018-04" db="EMBL/GenBank/DDBJ databases">
        <title>Characteristic and Complete Genome Sequencing of A Novel Member of Infective Endocarditis Causative Bacteria: Bergeyella cardium QL-PH.</title>
        <authorList>
            <person name="Pan H."/>
            <person name="Sun E."/>
            <person name="Zhang Y."/>
        </authorList>
    </citation>
    <scope>NUCLEOTIDE SEQUENCE [LARGE SCALE GENOMIC DNA]</scope>
    <source>
        <strain evidence="1 2">HPQL</strain>
    </source>
</reference>
<sequence>MNYTELISKFWSINEKTPLGASAVALYLFLLEEWRKNNGENFSISDGLISQKLSLTRPTIVAMKSKLRNIGLIQYHTKNGMPCIYRIISDFSFLQEPITKQEPVKNDVGSQKLTEENIVKVVEKKSIDKIPVEIVEQSAVIEIPSTPPPVRENIDIPSLQEFMDFAKTLEAYDESMDFAIKSKYESWVDAGWKNGLGMPLIKWQNNLKNTIPHLRTNRKPNLSINKIPTINRPKTTYNE</sequence>
<dbReference type="AlphaFoldDB" id="A0A6P1QU86"/>
<dbReference type="KEGG" id="bcad:DBX24_01185"/>
<gene>
    <name evidence="1" type="ORF">DBX24_01185</name>
</gene>
<dbReference type="RefSeq" id="WP_160223713.1">
    <property type="nucleotide sequence ID" value="NZ_CP029149.1"/>
</dbReference>
<protein>
    <submittedName>
        <fullName evidence="1">Transcriptional regulator</fullName>
    </submittedName>
</protein>
<proteinExistence type="predicted"/>
<dbReference type="Proteomes" id="UP000464318">
    <property type="component" value="Chromosome"/>
</dbReference>
<name>A0A6P1QU86_9FLAO</name>
<evidence type="ECO:0000313" key="1">
    <source>
        <dbReference type="EMBL" id="QHN64603.1"/>
    </source>
</evidence>
<accession>A0A6P1QU86</accession>
<evidence type="ECO:0000313" key="2">
    <source>
        <dbReference type="Proteomes" id="UP000464318"/>
    </source>
</evidence>
<organism evidence="1 2">
    <name type="scientific">Bergeyella cardium</name>
    <dbReference type="NCBI Taxonomy" id="1585976"/>
    <lineage>
        <taxon>Bacteria</taxon>
        <taxon>Pseudomonadati</taxon>
        <taxon>Bacteroidota</taxon>
        <taxon>Flavobacteriia</taxon>
        <taxon>Flavobacteriales</taxon>
        <taxon>Weeksellaceae</taxon>
        <taxon>Bergeyella</taxon>
    </lineage>
</organism>
<keyword evidence="2" id="KW-1185">Reference proteome</keyword>
<dbReference type="OrthoDB" id="1151547at2"/>
<dbReference type="EMBL" id="CP029149">
    <property type="protein sequence ID" value="QHN64603.1"/>
    <property type="molecule type" value="Genomic_DNA"/>
</dbReference>